<dbReference type="InterPro" id="IPR001173">
    <property type="entry name" value="Glyco_trans_2-like"/>
</dbReference>
<evidence type="ECO:0000313" key="3">
    <source>
        <dbReference type="EMBL" id="MCA6066825.1"/>
    </source>
</evidence>
<organism evidence="3 4">
    <name type="scientific">Chryseobacterium tagetis</name>
    <dbReference type="NCBI Taxonomy" id="2801334"/>
    <lineage>
        <taxon>Bacteria</taxon>
        <taxon>Pseudomonadati</taxon>
        <taxon>Bacteroidota</taxon>
        <taxon>Flavobacteriia</taxon>
        <taxon>Flavobacteriales</taxon>
        <taxon>Weeksellaceae</taxon>
        <taxon>Chryseobacterium group</taxon>
        <taxon>Chryseobacterium</taxon>
    </lineage>
</organism>
<evidence type="ECO:0000256" key="1">
    <source>
        <dbReference type="SAM" id="Coils"/>
    </source>
</evidence>
<keyword evidence="4" id="KW-1185">Reference proteome</keyword>
<proteinExistence type="predicted"/>
<evidence type="ECO:0000259" key="2">
    <source>
        <dbReference type="Pfam" id="PF00535"/>
    </source>
</evidence>
<dbReference type="SUPFAM" id="SSF53448">
    <property type="entry name" value="Nucleotide-diphospho-sugar transferases"/>
    <property type="match status" value="1"/>
</dbReference>
<dbReference type="CDD" id="cd00761">
    <property type="entry name" value="Glyco_tranf_GTA_type"/>
    <property type="match status" value="1"/>
</dbReference>
<gene>
    <name evidence="3" type="ORF">JI747_006530</name>
</gene>
<protein>
    <submittedName>
        <fullName evidence="3">Glycosyltransferase family 2 protein</fullName>
    </submittedName>
</protein>
<dbReference type="Proteomes" id="UP000618240">
    <property type="component" value="Unassembled WGS sequence"/>
</dbReference>
<feature type="coiled-coil region" evidence="1">
    <location>
        <begin position="234"/>
        <end position="261"/>
    </location>
</feature>
<dbReference type="RefSeq" id="WP_225687114.1">
    <property type="nucleotide sequence ID" value="NZ_JAERSE020000002.1"/>
</dbReference>
<keyword evidence="1" id="KW-0175">Coiled coil</keyword>
<dbReference type="PANTHER" id="PTHR43685">
    <property type="entry name" value="GLYCOSYLTRANSFERASE"/>
    <property type="match status" value="1"/>
</dbReference>
<reference evidence="3 4" key="1">
    <citation type="submission" date="2021-09" db="EMBL/GenBank/DDBJ databases">
        <title>Genome sequencing and assembly of Chryseobacterium sp. RG1.</title>
        <authorList>
            <person name="Chhetri G."/>
        </authorList>
    </citation>
    <scope>NUCLEOTIDE SEQUENCE [LARGE SCALE GENOMIC DNA]</scope>
    <source>
        <strain evidence="3 4">RG1</strain>
    </source>
</reference>
<dbReference type="Gene3D" id="3.90.550.10">
    <property type="entry name" value="Spore Coat Polysaccharide Biosynthesis Protein SpsA, Chain A"/>
    <property type="match status" value="1"/>
</dbReference>
<dbReference type="InterPro" id="IPR050834">
    <property type="entry name" value="Glycosyltransf_2"/>
</dbReference>
<dbReference type="Pfam" id="PF00535">
    <property type="entry name" value="Glycos_transf_2"/>
    <property type="match status" value="1"/>
</dbReference>
<sequence length="272" mass="32217">MSIISIIIPCYNQAQYLDECLQSVWDQTYTDWECIIVNDGSLDHTDEIVKKWLTKDVRFQYLKKENEGVSAARNSGIEKSTGEWILPLDGDDKIGSRYLELASKEFHNNIDIIYSTGQYFGEKNTIFASEPFDYQAFLMENQIFCTAFFKKSDWKKTGGYDPEMKGGYEDWEFWIHLSAYKNPLRVKHLTEVGFFYRIKPASRNVDAMQKNDASLRDYIYRKHPKVFYRNLNSLKEYYHENQKLKRENQHLKNLVNSKRNIVMNRILKIFGK</sequence>
<comment type="caution">
    <text evidence="3">The sequence shown here is derived from an EMBL/GenBank/DDBJ whole genome shotgun (WGS) entry which is preliminary data.</text>
</comment>
<dbReference type="InterPro" id="IPR029044">
    <property type="entry name" value="Nucleotide-diphossugar_trans"/>
</dbReference>
<dbReference type="PANTHER" id="PTHR43685:SF2">
    <property type="entry name" value="GLYCOSYLTRANSFERASE 2-LIKE DOMAIN-CONTAINING PROTEIN"/>
    <property type="match status" value="1"/>
</dbReference>
<accession>A0ABS8A1S1</accession>
<feature type="domain" description="Glycosyltransferase 2-like" evidence="2">
    <location>
        <begin position="5"/>
        <end position="131"/>
    </location>
</feature>
<evidence type="ECO:0000313" key="4">
    <source>
        <dbReference type="Proteomes" id="UP000618240"/>
    </source>
</evidence>
<dbReference type="EMBL" id="JAERSE020000002">
    <property type="protein sequence ID" value="MCA6066825.1"/>
    <property type="molecule type" value="Genomic_DNA"/>
</dbReference>
<name>A0ABS8A1S1_9FLAO</name>